<dbReference type="Gene3D" id="3.40.50.10390">
    <property type="entry name" value="Gingipain r, domain 1"/>
    <property type="match status" value="1"/>
</dbReference>
<evidence type="ECO:0000259" key="3">
    <source>
        <dbReference type="Pfam" id="PF01364"/>
    </source>
</evidence>
<feature type="signal peptide" evidence="2">
    <location>
        <begin position="1"/>
        <end position="19"/>
    </location>
</feature>
<dbReference type="CDD" id="cd02258">
    <property type="entry name" value="Peptidase_C25_N"/>
    <property type="match status" value="1"/>
</dbReference>
<dbReference type="InterPro" id="IPR029031">
    <property type="entry name" value="Gingipain_N_sf"/>
</dbReference>
<gene>
    <name evidence="4" type="ORF">IC230_08615</name>
</gene>
<dbReference type="InterPro" id="IPR013783">
    <property type="entry name" value="Ig-like_fold"/>
</dbReference>
<keyword evidence="5" id="KW-1185">Reference proteome</keyword>
<evidence type="ECO:0000256" key="1">
    <source>
        <dbReference type="ARBA" id="ARBA00022729"/>
    </source>
</evidence>
<dbReference type="Pfam" id="PF01364">
    <property type="entry name" value="Peptidase_C25"/>
    <property type="match status" value="1"/>
</dbReference>
<sequence length="1085" mass="119509">MKHGLLLIWCLVGALTVNAQNQFGNEWIRPGQKYLKFSVNQTGVYRVSYQDIKTVDPSFVQTNPTSWQLFFRGKEMAIRVVGEKDGVFDAQDYVEFYGEGNDGSQDTLLYRPQKRPHPYQTLYTDVTAYFLTSAPATAGKRMPELNNSAQGLTPEKFHVEETVRAFTSEWTFNNLINTEPFIQQSYFEPGEGWSGTLLTQDSLGVVQLKLAGRVTNDWPITLSGMINGRDNAYHQVEVLLNSATTPLTTLAFTGYAAPTFQTTVNPSTLLNEQLTVNFKAIRNTLTNNYSISYVKLSYPQALDMAGLTTKVFHVLPNASQQALMAIQNAPTGSVAYDITDKANCRYLTVQGGNGQAQVVVNAVDRNRTIFITNQTAKLLSIQIPHFTASFPKAIDYAIITHASLRQSAATYATYRASDQGGHYTPFITETDSLFDQFNYGERSPLALRRFADYMRANTGIKHLLLIGRANSYPYTVKTTKDDLVPTVGYPGSDLLLTAGLGNYTINTPAIPIGRLNVVTNDQVIAYLDKVKQMESATANGIWRKHLIHISGGKTQPEAQSLRSAMDSFGAIFNNGQLGGQISTFSKSQFVQEVEKINIAPIVNDGVSMITFFGHAGPSITDMNFGFASPVENGFRNTNYPLMVFNGCGVGEIFSKYNTLSTDWLLAPQKGAGLVLAHSYYSYEQSTTWYLSRLYSTLFTNAATLGMPFGQVQQQLNQALEKETIGPYESSVMLEMVLQGDPAVSLYPLPNPDFSFAQKGIYIKSNIGGGSIKGGDSIRIVMPLANIGKYVSGQSVAVSLKKTNGGTTTSFPLRFTSFRYRDTLVYTIPREANLQKLEVIIDPDNQIVELDKKNNTATLAIDWSQIQGSSYPANALPDVVAPAINVFVNGVVRENQAVVNTNPRVEIYLLDQNALSAKDTTAIDVYLKTCATCAPQKISSKALSVSAVSENQLLVTTNLALQAGSTYQLIVFGKDAAGNQTQPPYVLDLTVAGKEEVITFQVNPNPATSYANFDLMLNTQDYPIDSRLTIYSLSGAQVYDDAFPANPGKNSFLWQGGAPGMYIYSLRLTWKEGRTETYRGKIIWQR</sequence>
<feature type="chain" id="PRO_5037664824" description="Gingipain domain-containing protein" evidence="2">
    <location>
        <begin position="20"/>
        <end position="1085"/>
    </location>
</feature>
<comment type="caution">
    <text evidence="4">The sequence shown here is derived from an EMBL/GenBank/DDBJ whole genome shotgun (WGS) entry which is preliminary data.</text>
</comment>
<accession>A0A927GCS5</accession>
<organism evidence="4 5">
    <name type="scientific">Spirosoma validum</name>
    <dbReference type="NCBI Taxonomy" id="2771355"/>
    <lineage>
        <taxon>Bacteria</taxon>
        <taxon>Pseudomonadati</taxon>
        <taxon>Bacteroidota</taxon>
        <taxon>Cytophagia</taxon>
        <taxon>Cytophagales</taxon>
        <taxon>Cytophagaceae</taxon>
        <taxon>Spirosoma</taxon>
    </lineage>
</organism>
<dbReference type="Gene3D" id="2.60.40.10">
    <property type="entry name" value="Immunoglobulins"/>
    <property type="match status" value="1"/>
</dbReference>
<evidence type="ECO:0000313" key="4">
    <source>
        <dbReference type="EMBL" id="MBD2752948.1"/>
    </source>
</evidence>
<proteinExistence type="predicted"/>
<dbReference type="Proteomes" id="UP000653797">
    <property type="component" value="Unassembled WGS sequence"/>
</dbReference>
<name>A0A927GCS5_9BACT</name>
<protein>
    <recommendedName>
        <fullName evidence="3">Gingipain domain-containing protein</fullName>
    </recommendedName>
</protein>
<reference evidence="4" key="1">
    <citation type="submission" date="2020-09" db="EMBL/GenBank/DDBJ databases">
        <authorList>
            <person name="Kim M.K."/>
        </authorList>
    </citation>
    <scope>NUCLEOTIDE SEQUENCE</scope>
    <source>
        <strain evidence="4">BT704</strain>
    </source>
</reference>
<dbReference type="Gene3D" id="3.40.50.1460">
    <property type="match status" value="1"/>
</dbReference>
<keyword evidence="1 2" id="KW-0732">Signal</keyword>
<dbReference type="AlphaFoldDB" id="A0A927GCS5"/>
<dbReference type="InterPro" id="IPR001769">
    <property type="entry name" value="Gingipain"/>
</dbReference>
<evidence type="ECO:0000313" key="5">
    <source>
        <dbReference type="Proteomes" id="UP000653797"/>
    </source>
</evidence>
<dbReference type="SUPFAM" id="SSF52129">
    <property type="entry name" value="Caspase-like"/>
    <property type="match status" value="1"/>
</dbReference>
<dbReference type="RefSeq" id="WP_191038559.1">
    <property type="nucleotide sequence ID" value="NZ_JACXAA010000002.1"/>
</dbReference>
<evidence type="ECO:0000256" key="2">
    <source>
        <dbReference type="SAM" id="SignalP"/>
    </source>
</evidence>
<dbReference type="EMBL" id="JACXAA010000002">
    <property type="protein sequence ID" value="MBD2752948.1"/>
    <property type="molecule type" value="Genomic_DNA"/>
</dbReference>
<dbReference type="GO" id="GO:0006508">
    <property type="term" value="P:proteolysis"/>
    <property type="evidence" value="ECO:0007669"/>
    <property type="project" value="InterPro"/>
</dbReference>
<feature type="domain" description="Gingipain" evidence="3">
    <location>
        <begin position="396"/>
        <end position="745"/>
    </location>
</feature>
<dbReference type="GO" id="GO:0008234">
    <property type="term" value="F:cysteine-type peptidase activity"/>
    <property type="evidence" value="ECO:0007669"/>
    <property type="project" value="InterPro"/>
</dbReference>
<dbReference type="InterPro" id="IPR029030">
    <property type="entry name" value="Caspase-like_dom_sf"/>
</dbReference>